<protein>
    <recommendedName>
        <fullName evidence="2">histidine--tRNA ligase</fullName>
        <ecNumber evidence="2">6.1.1.21</ecNumber>
    </recommendedName>
    <alternativeName>
        <fullName evidence="4">Histidyl-tRNA synthetase</fullName>
    </alternativeName>
</protein>
<dbReference type="Gene3D" id="3.40.50.800">
    <property type="entry name" value="Anticodon-binding domain"/>
    <property type="match status" value="1"/>
</dbReference>
<evidence type="ECO:0000256" key="1">
    <source>
        <dbReference type="ARBA" id="ARBA00008226"/>
    </source>
</evidence>
<evidence type="ECO:0000259" key="7">
    <source>
        <dbReference type="Pfam" id="PF13393"/>
    </source>
</evidence>
<dbReference type="InterPro" id="IPR004154">
    <property type="entry name" value="Anticodon-bd"/>
</dbReference>
<name>A0A382Q2V2_9ZZZZ</name>
<keyword evidence="3" id="KW-0547">Nucleotide-binding</keyword>
<dbReference type="PANTHER" id="PTHR43707:SF1">
    <property type="entry name" value="HISTIDINE--TRNA LIGASE, MITOCHONDRIAL-RELATED"/>
    <property type="match status" value="1"/>
</dbReference>
<feature type="non-terminal residue" evidence="8">
    <location>
        <position position="1"/>
    </location>
</feature>
<dbReference type="GO" id="GO:0006427">
    <property type="term" value="P:histidyl-tRNA aminoacylation"/>
    <property type="evidence" value="ECO:0007669"/>
    <property type="project" value="TreeGrafter"/>
</dbReference>
<feature type="domain" description="Anticodon-binding" evidence="6">
    <location>
        <begin position="164"/>
        <end position="241"/>
    </location>
</feature>
<dbReference type="EMBL" id="UINC01110806">
    <property type="protein sequence ID" value="SVC78561.1"/>
    <property type="molecule type" value="Genomic_DNA"/>
</dbReference>
<evidence type="ECO:0000256" key="2">
    <source>
        <dbReference type="ARBA" id="ARBA00012815"/>
    </source>
</evidence>
<reference evidence="8" key="1">
    <citation type="submission" date="2018-05" db="EMBL/GenBank/DDBJ databases">
        <authorList>
            <person name="Lanie J.A."/>
            <person name="Ng W.-L."/>
            <person name="Kazmierczak K.M."/>
            <person name="Andrzejewski T.M."/>
            <person name="Davidsen T.M."/>
            <person name="Wayne K.J."/>
            <person name="Tettelin H."/>
            <person name="Glass J.I."/>
            <person name="Rusch D."/>
            <person name="Podicherti R."/>
            <person name="Tsui H.-C.T."/>
            <person name="Winkler M.E."/>
        </authorList>
    </citation>
    <scope>NUCLEOTIDE SEQUENCE</scope>
</reference>
<comment type="similarity">
    <text evidence="1">Belongs to the class-II aminoacyl-tRNA synthetase family.</text>
</comment>
<evidence type="ECO:0000259" key="6">
    <source>
        <dbReference type="Pfam" id="PF03129"/>
    </source>
</evidence>
<comment type="catalytic activity">
    <reaction evidence="5">
        <text>tRNA(His) + L-histidine + ATP = L-histidyl-tRNA(His) + AMP + diphosphate + H(+)</text>
        <dbReference type="Rhea" id="RHEA:17313"/>
        <dbReference type="Rhea" id="RHEA-COMP:9665"/>
        <dbReference type="Rhea" id="RHEA-COMP:9689"/>
        <dbReference type="ChEBI" id="CHEBI:15378"/>
        <dbReference type="ChEBI" id="CHEBI:30616"/>
        <dbReference type="ChEBI" id="CHEBI:33019"/>
        <dbReference type="ChEBI" id="CHEBI:57595"/>
        <dbReference type="ChEBI" id="CHEBI:78442"/>
        <dbReference type="ChEBI" id="CHEBI:78527"/>
        <dbReference type="ChEBI" id="CHEBI:456215"/>
        <dbReference type="EC" id="6.1.1.21"/>
    </reaction>
</comment>
<sequence>AWQDFFENGDGQEKDAYDFYQIIDKLDREDPAVSGEKLAKLGFSIDQINDFIGSGQATDELAAIIGNIEARGLGNFIKIDYRIIRGLAYYTGPVYEAFDKRGKFRAIAGGGRYDHLVKLVSGGRTDLPALGFGMGDVVLAELLKERGLVPALGQALDAFVQIADESLRDASLGLVQQLRQAGLATEYPLLKAKQEKQFKRALELKAKWLVTLDNANQAHVKNLGTRKELTVPLIDVASALQD</sequence>
<evidence type="ECO:0000256" key="3">
    <source>
        <dbReference type="ARBA" id="ARBA00022741"/>
    </source>
</evidence>
<dbReference type="InterPro" id="IPR036621">
    <property type="entry name" value="Anticodon-bd_dom_sf"/>
</dbReference>
<dbReference type="EC" id="6.1.1.21" evidence="2"/>
<dbReference type="GO" id="GO:0004821">
    <property type="term" value="F:histidine-tRNA ligase activity"/>
    <property type="evidence" value="ECO:0007669"/>
    <property type="project" value="UniProtKB-EC"/>
</dbReference>
<dbReference type="InterPro" id="IPR045864">
    <property type="entry name" value="aa-tRNA-synth_II/BPL/LPL"/>
</dbReference>
<dbReference type="Gene3D" id="3.30.930.10">
    <property type="entry name" value="Bira Bifunctional Protein, Domain 2"/>
    <property type="match status" value="1"/>
</dbReference>
<dbReference type="PANTHER" id="PTHR43707">
    <property type="entry name" value="HISTIDYL-TRNA SYNTHETASE"/>
    <property type="match status" value="1"/>
</dbReference>
<dbReference type="Pfam" id="PF13393">
    <property type="entry name" value="tRNA-synt_His"/>
    <property type="match status" value="1"/>
</dbReference>
<dbReference type="GO" id="GO:0005737">
    <property type="term" value="C:cytoplasm"/>
    <property type="evidence" value="ECO:0007669"/>
    <property type="project" value="InterPro"/>
</dbReference>
<dbReference type="InterPro" id="IPR041715">
    <property type="entry name" value="HisRS-like_core"/>
</dbReference>
<dbReference type="Pfam" id="PF03129">
    <property type="entry name" value="HGTP_anticodon"/>
    <property type="match status" value="1"/>
</dbReference>
<evidence type="ECO:0000256" key="4">
    <source>
        <dbReference type="ARBA" id="ARBA00030619"/>
    </source>
</evidence>
<feature type="domain" description="Class II Histidinyl-tRNA synthetase (HisRS)-like catalytic core" evidence="7">
    <location>
        <begin position="55"/>
        <end position="134"/>
    </location>
</feature>
<accession>A0A382Q2V2</accession>
<evidence type="ECO:0000256" key="5">
    <source>
        <dbReference type="ARBA" id="ARBA00047639"/>
    </source>
</evidence>
<dbReference type="InterPro" id="IPR004516">
    <property type="entry name" value="HisRS/HisZ"/>
</dbReference>
<organism evidence="8">
    <name type="scientific">marine metagenome</name>
    <dbReference type="NCBI Taxonomy" id="408172"/>
    <lineage>
        <taxon>unclassified sequences</taxon>
        <taxon>metagenomes</taxon>
        <taxon>ecological metagenomes</taxon>
    </lineage>
</organism>
<dbReference type="SUPFAM" id="SSF52954">
    <property type="entry name" value="Class II aaRS ABD-related"/>
    <property type="match status" value="1"/>
</dbReference>
<proteinExistence type="inferred from homology"/>
<gene>
    <name evidence="8" type="ORF">METZ01_LOCUS331415</name>
</gene>
<dbReference type="SUPFAM" id="SSF55681">
    <property type="entry name" value="Class II aaRS and biotin synthetases"/>
    <property type="match status" value="1"/>
</dbReference>
<dbReference type="GO" id="GO:0000166">
    <property type="term" value="F:nucleotide binding"/>
    <property type="evidence" value="ECO:0007669"/>
    <property type="project" value="UniProtKB-KW"/>
</dbReference>
<dbReference type="AlphaFoldDB" id="A0A382Q2V2"/>
<evidence type="ECO:0000313" key="8">
    <source>
        <dbReference type="EMBL" id="SVC78561.1"/>
    </source>
</evidence>